<dbReference type="SMART" id="SM00327">
    <property type="entry name" value="VWA"/>
    <property type="match status" value="1"/>
</dbReference>
<keyword evidence="2" id="KW-0677">Repeat</keyword>
<dbReference type="Pfam" id="PF03160">
    <property type="entry name" value="Calx-beta"/>
    <property type="match status" value="22"/>
</dbReference>
<evidence type="ECO:0000313" key="7">
    <source>
        <dbReference type="Proteomes" id="UP000503313"/>
    </source>
</evidence>
<dbReference type="RefSeq" id="WP_172658745.1">
    <property type="nucleotide sequence ID" value="NZ_CP053835.1"/>
</dbReference>
<accession>A0AAE7BBQ7</accession>
<dbReference type="Gene3D" id="2.60.40.2030">
    <property type="match status" value="22"/>
</dbReference>
<name>A0AAE7BBQ7_9BACT</name>
<keyword evidence="1" id="KW-0732">Signal</keyword>
<dbReference type="InterPro" id="IPR036465">
    <property type="entry name" value="vWFA_dom_sf"/>
</dbReference>
<dbReference type="InterPro" id="IPR003644">
    <property type="entry name" value="Calx_beta"/>
</dbReference>
<evidence type="ECO:0000259" key="5">
    <source>
        <dbReference type="PROSITE" id="PS50234"/>
    </source>
</evidence>
<dbReference type="PANTHER" id="PTHR11878">
    <property type="entry name" value="SODIUM/CALCIUM EXCHANGER"/>
    <property type="match status" value="1"/>
</dbReference>
<dbReference type="Gene3D" id="3.40.50.410">
    <property type="entry name" value="von Willebrand factor, type A domain"/>
    <property type="match status" value="1"/>
</dbReference>
<organism evidence="6 7">
    <name type="scientific">Arcobacter defluvii</name>
    <dbReference type="NCBI Taxonomy" id="873191"/>
    <lineage>
        <taxon>Bacteria</taxon>
        <taxon>Pseudomonadati</taxon>
        <taxon>Campylobacterota</taxon>
        <taxon>Epsilonproteobacteria</taxon>
        <taxon>Campylobacterales</taxon>
        <taxon>Arcobacteraceae</taxon>
        <taxon>Arcobacter</taxon>
    </lineage>
</organism>
<keyword evidence="3" id="KW-0106">Calcium</keyword>
<dbReference type="SUPFAM" id="SSF141072">
    <property type="entry name" value="CalX-like"/>
    <property type="match status" value="22"/>
</dbReference>
<sequence>MKLTIKSEGQDKVVDLNKDLQFNVNKGEQYIFSNGFSSYVLNFKDNQQSVELTFKIDGKTIKVDLKGIVPLLQENVEGMENPTLVIINKTVNEKDVDNIVDNDAFNGSEIIDRLEALLSKPVELGSGNGNDKLAIISDFQSLVETLDAAAAGGEQGGATSNGSTFNSIFGSISDSLNGIADSAIWENLSESISTIPVETGNTAAIAANQADQIVNILVSDAGSVKEADGATLTYEVKLSNAVGSDVEVDLTTGGTATRGSDYENTLQYSTDGGTTWLDVPATGKVTLPADGSSILVKVTVIDDAITEPDETVLLTATTINTQITTKTATGTGTILDDRGSDNPDVDEDIKANILVSDAGSVKEADGATLTYEVKLSNAVGSDVEVDLTTGGTATRGSDYENTLQYSTDGGTTWLDVPATGKVTLPADGSSILVKVTVIDDAITEPDETVLLTATTINTQITTKTATGTGTILDDRGSDNPDVDEDIKANILVSDAGSVKEADGATLTYEVKLSNAVGSDVEVDLTTGGTATRGSDYENTLQYSTDGGTTWLDVPATGKVTLPADGSSILVKVTVIDDAITEPDETVLLTATTINTQITTKTATGTGTILDDRGSDNPDVDEDIKANILVSDAGSVKEADGATLTYEVKLSNAVGSDVEVDLTTGGTATRGSDYENTLQYSTDGGTTWLDVPATGKVTLPADGSSILVKVTVIDDAITEPDETVLLTATTINTQITTKTATGTGTILDDRGSDNPDVDEDIKANILVSDAGSVKEADGATLTYEVKLSNAVGSDVEVDLTTGGTATRGSDYENTLQYSTDGGTTWLDVPATGKVTLPADGSSILVKVTVIDDAITEPDETVLLTATTINTQITTKTATGTGTILDDRGSDNPDVDEDIKANILVSDAGSVKEADGATLTYEVKLSNAVGSDVEVDLTTGGTATRGSDYENTLQYSTDGGTTWLDVPATGKVTLPADGSSILVKVTVIDDAITEPDETVLLTATTINTQITTKTATGTGTILDDRGSDNPDVDEDIKANILVSDAGSVKEADGATLTYEVKLSNAVGSDVEVDLTTGGTATRGSDYENTLQYSTDGGTTWLDVPATGKVTLPADGSSILVKVTVIDDAITEPDETVLLTATTINTQITTKTATGTGTILDDRGSDNPDVDEDIKANILVSDAGSVKEADGATLTYEVKLSNAVGSDVEVDLTTGGTATRGSDYENTLQYSTDGGTTWLDVPATGKVTLPADGSSILVKVTVIDDAITEPDETVLLTATTINTQITTKTATGTGTILDDRGSDNPDVDEDIKANILVSDAGSVKEADGATLTYEVKLSNAVGSDVEVDLTTGGTATRGSDYENTLQYSTDGGTTWLDVPATGKVTLPADGSSILVKVTVIDDAITEPDETVLLTATTINTQITTKTATGTGTILDDRGSDNPDVDEDIKANILVSDAGSVKEADGATLTYEVKLSNAVGSDVEVDLTTGGTATRGSDYENTLQYSTDGGTTWLDVPATGKVTLPADGSSILVKVTVIDDAITEPDETVLLTATTINTQITTKTATGTGTILDDRGSDNPDVDEDIKANILVSDAGSVKEADGATLTYEVKLSNAVGSDVEVDLTTGGTATRGSDYENTLQYSTDGGTTWLDVPATGKVTLPADGSSILVKVTVIDDAITEPDETVLLTATTINTQITTKTATGTGTILDDRGSDNPDVDEDIKANILVSDAGSVKEADGATLTYEVKLSNAVGSDVEVDLTTGGTATRGSDYENTLQYSTDGGTTWLDVPATGKVTLPADGSSILVKVTVIDDAITEPDETVLLTATTINTQITTKTATGTGTILDDRGSDNPDVDEDIKANILVSDAGSVKEADGATLTYEVKLSNAVGSDVEVDLTTGGTATRGSDYENTLQYSTDGGTTWLDVPATGKVTLPADGSSILVKVTVIDDAITEPDETVLLTATTINTQITTKTATGTGTILDDRGSDNPDVDEDIKANILVSDAGSVKEADGATLTYEVKLSNAVGSDVEVDLTTGGTATRGSDYENTLQYSTDGGTTWLDVPATGKVTLPADGSSILVKVTVIDDAITEPDETVLLTATTINTQITTKTATGTGTILDDRGSDNPDVDEDIKANILVSDAGSVKEADGATLTYEVKLSNAVGSDVEVDLTTGGTATRGSDYENTLQYSTDGGTTWLDVPATGKVTLPADGSSILVKVTVIDDAITEPDETVLLTATTINTQITTKTATGTGTILDDRGSDNPDVDEDIKANILVSDAGSVKEADGATLTYEVKLSNAVGSDVEVDLTTGGTATRGSDYENTLQYSTDGGTTWLDVPATGKVTLPADGSSILVKVTVIDDAITEPDETVLLTATTINTQITTKTATGTGTILDDRGSDNPDVDEDIKANILVSDAGSVKEADGATLTYEVKLSNAVGSDVEVDLTTGGTATRGSDYENTLQYSTDGGTTWLDVPATGKVTLPADGSSILVKVTVIDDAITEPDETVLLTATTINTQITTKTATGTGTILDDRGSDNPDVDEDIKANILVSDAGSVKEADGATLTYEVKLSNAVGSDVEVDLTTGGTATRGSDYENTLQYSTDGGTTWLDVPATGKVTLPADGSSILVKVTVIDDAITEPDETVLLTATTINTQITTKTATGTGTILDDRGSDNPDVDEDIKANILVSDAGSVKEADGATLTYEVKLSNAVGSDVEVDLTTGGTATRGSDYENTLQYSTDGGTTWLDVPATGKVTLPADGSSILVKVTVIDDAITEPDETVLLTATTINTQITTKTATGTGTILDDRGSDNPDVDEDIKANILVSDAGSVKEADGATLTYEVKLSNAVGSDVEVDLTTGGTATRGSDYENTLQYSTDGGTTWLDVPATGKVTLPADGSSILVKVTVIDDAITEPDETVLLTATTINTQITTKTATGTGTILDDRGSDNPDVDEDIKANILVSDAGSVKEADGATLTYEVKLSNAVGSDVEVDLTTGGTATRGSDYENTLQYSTDGGTTWLDVPATGKVTLPADGSSILVKVTVIDDAITEPDETVLLTATTINTQITTKTATGTGTILDDRGSDNPDVDEDIKANILVSDAGSVKEADGATLTYEVKLSNAVGSDVEVDLTTGGTATRGSDYENTLQYSTDGGTTWLDVPATGKVTLPADGSSILVKVTVIDDAITEPDETVLLTATTINTQITTKTATGTGTILDDRGSDNPDVDEDVPVITITGSIVSEKESGIATGDKVIGTVSISIDKVFNEDIKITLSDGQQVTIYAGEYTPRNTIYIETDRIDDYYKQGTTTFEVSITDISNSEIDISDKKTEITINDDVDPIGMTVTATATSPKIIDVDTEFDDLTGVSIYATDTKGNNKEISVVKGTNHDGFGVYGKTTGSGASTELGNLGNGESEKIVLTFDKDVNSLDVAFAWRHNGETARVTFIKDGQILGYAEVTGGGDNTKAKVNYYSVDGELIKSVEAQGGTDRVDLSYTFELTDTNGNLVAFDQVEFTAPNYDDDYLINKISYKEVVDTSLTDIITDGGEVTFSIQLDEKYPPQGTATATIEINGITYENVAINATGRATLTVDSKDLGDLSNVVVKVISINGGNYEKVEQVEETFDFSPVLESSDDSITTNEDTSYIFKVSDFGNISVNTTEFKITELPSLQSGKLYLLVTEGETIIDKEGNLITVTQDTKIEVYEGQIISLADVGTGKLIFEPTSNSDIDGELKFEVGDGNGNYSDEYTTSIEIIAVADAPIASIDVVKIETLSTTNEIIVKVGNKTYNISEIIANKDSYTELSGITNSTSTNSSSVVINENMDSNDYLKTTNSDDIIVLNGDFGGQWGNAKFEGMSGNDVYVILGDIRGSNNAINDSAGDADIIYLSKAREYYVITDSSNHIVNNSGTGVDFTITQYDDNGNFVGSMRINNIEGIVFGDGSTFGSIEKVETTTTTINYEVDITAALVDTDGSETLTVQISGVPEGATFDLANMTNLGNGIWEVIVPQGGTSINYSNIKMTVPSEVKYVDLQITAKSTEVSNNSSAKTTDSDATIYAVNESEQVNMQEFKYNLVLTIDNSGSMKGDKIALAKAAMVNLINKYDDLGEVKVLLNVFNAYGDIKGVWVDPSKAISLINAISAGGGTNYDDALLKNITALENNPAPLDGKTISYFVSDGVPTYGMYEKTEWSWSQLKKITTWERDGDGKNTTDVNDKIVNDWKKLDIDKTYSIGIGTNELNTYMREISQNPDEDVIIISNANDLSSTLEDTVQELLVDGNVINNVVGGDGEISIDSIEVDGKEYTKDDFPEDGLLLGDNNIKFTFDFETGDYQYYAKSSNFVEEVETFKVNASDSDGDKTSFDVSASVKIVQEETSNIQNLMGEDIDLTTVITKNTDVINLENSTNDKITIELEDMLVQEDKQLIIKGDDGDMIELDNPSDWSNAGTEQLDGINYNVYTGTGENSTVKLLIEDDIDITPDI</sequence>
<dbReference type="GO" id="GO:0030001">
    <property type="term" value="P:metal ion transport"/>
    <property type="evidence" value="ECO:0007669"/>
    <property type="project" value="TreeGrafter"/>
</dbReference>
<feature type="domain" description="VWFA" evidence="5">
    <location>
        <begin position="4066"/>
        <end position="4266"/>
    </location>
</feature>
<dbReference type="InterPro" id="IPR051171">
    <property type="entry name" value="CaCA"/>
</dbReference>
<dbReference type="InterPro" id="IPR002035">
    <property type="entry name" value="VWF_A"/>
</dbReference>
<dbReference type="Proteomes" id="UP000503313">
    <property type="component" value="Chromosome"/>
</dbReference>
<dbReference type="InterPro" id="IPR038081">
    <property type="entry name" value="CalX-like_sf"/>
</dbReference>
<keyword evidence="7" id="KW-1185">Reference proteome</keyword>
<gene>
    <name evidence="6" type="ORF">ADFLV_0316</name>
</gene>
<dbReference type="GO" id="GO:0007154">
    <property type="term" value="P:cell communication"/>
    <property type="evidence" value="ECO:0007669"/>
    <property type="project" value="InterPro"/>
</dbReference>
<evidence type="ECO:0000256" key="2">
    <source>
        <dbReference type="ARBA" id="ARBA00022737"/>
    </source>
</evidence>
<dbReference type="SUPFAM" id="SSF53300">
    <property type="entry name" value="vWA-like"/>
    <property type="match status" value="1"/>
</dbReference>
<proteinExistence type="predicted"/>
<protein>
    <submittedName>
        <fullName evidence="6">Type I secretion system repeat domain-containing protein</fullName>
    </submittedName>
</protein>
<evidence type="ECO:0000256" key="4">
    <source>
        <dbReference type="ARBA" id="ARBA00023065"/>
    </source>
</evidence>
<keyword evidence="4" id="KW-0813">Transport</keyword>
<dbReference type="PROSITE" id="PS50234">
    <property type="entry name" value="VWFA"/>
    <property type="match status" value="1"/>
</dbReference>
<dbReference type="PANTHER" id="PTHR11878:SF65">
    <property type="entry name" value="NA_CA-EXCHANGE PROTEIN, ISOFORM G"/>
    <property type="match status" value="1"/>
</dbReference>
<dbReference type="CDD" id="cd00198">
    <property type="entry name" value="vWFA"/>
    <property type="match status" value="1"/>
</dbReference>
<dbReference type="GO" id="GO:0016020">
    <property type="term" value="C:membrane"/>
    <property type="evidence" value="ECO:0007669"/>
    <property type="project" value="InterPro"/>
</dbReference>
<keyword evidence="4" id="KW-0406">Ion transport</keyword>
<dbReference type="KEGG" id="adz:ADFLV_0316"/>
<evidence type="ECO:0000256" key="1">
    <source>
        <dbReference type="ARBA" id="ARBA00022729"/>
    </source>
</evidence>
<evidence type="ECO:0000313" key="6">
    <source>
        <dbReference type="EMBL" id="QKF76376.1"/>
    </source>
</evidence>
<dbReference type="EMBL" id="CP053835">
    <property type="protein sequence ID" value="QKF76376.1"/>
    <property type="molecule type" value="Genomic_DNA"/>
</dbReference>
<reference evidence="6 7" key="1">
    <citation type="submission" date="2020-05" db="EMBL/GenBank/DDBJ databases">
        <title>Complete genome sequencing of Campylobacter and Arcobacter type strains.</title>
        <authorList>
            <person name="Miller W.G."/>
            <person name="Yee E."/>
        </authorList>
    </citation>
    <scope>NUCLEOTIDE SEQUENCE [LARGE SCALE GENOMIC DNA]</scope>
    <source>
        <strain evidence="6 7">LMG 25694</strain>
    </source>
</reference>
<evidence type="ECO:0000256" key="3">
    <source>
        <dbReference type="ARBA" id="ARBA00022837"/>
    </source>
</evidence>